<dbReference type="OrthoDB" id="271600at2"/>
<feature type="transmembrane region" description="Helical" evidence="1">
    <location>
        <begin position="6"/>
        <end position="23"/>
    </location>
</feature>
<feature type="transmembrane region" description="Helical" evidence="1">
    <location>
        <begin position="322"/>
        <end position="344"/>
    </location>
</feature>
<organism evidence="2 3">
    <name type="scientific">Pseudaestuariivita atlantica</name>
    <dbReference type="NCBI Taxonomy" id="1317121"/>
    <lineage>
        <taxon>Bacteria</taxon>
        <taxon>Pseudomonadati</taxon>
        <taxon>Pseudomonadota</taxon>
        <taxon>Alphaproteobacteria</taxon>
        <taxon>Rhodobacterales</taxon>
        <taxon>Paracoccaceae</taxon>
        <taxon>Pseudaestuariivita</taxon>
    </lineage>
</organism>
<keyword evidence="3" id="KW-1185">Reference proteome</keyword>
<keyword evidence="1" id="KW-0812">Transmembrane</keyword>
<evidence type="ECO:0000313" key="3">
    <source>
        <dbReference type="Proteomes" id="UP000036938"/>
    </source>
</evidence>
<keyword evidence="1" id="KW-1133">Transmembrane helix</keyword>
<keyword evidence="1" id="KW-0472">Membrane</keyword>
<sequence>MTNVAVLAVSVLVAAVLLHPRVATSVGWRAIVTPLASIIGSGFLVIGPILDASFGYYAPVAMALLCILAYAFGTAIRFNILRMDKDTQRSRLEDMLELVASWVLVLAYAISVAYYLNLLGAFSLSLTPYDDPLAARLVTTGALLVIAYTGWTRGFTALEGMEKLAVTLKLAIIAGLLCGLAIYFGATAARGALVFNPPQVTDWAGLTLVFGLIVTVQGFETSRYLGRQYDAHTRIQSMKRAQWIATAIYMVYILLLSFLFASGTIPLSETAIIPLMKVAAPILPVLLVGAALAAQFSAAVADTAGSGGLVAELTRGRVSTRAGYTVLAVIGVVLTWSANVFEIITIASRAFAAYYAIQAANAAAGSLASGHRTAAIAFSCLAALGLLVVVTGASVSV</sequence>
<feature type="transmembrane region" description="Helical" evidence="1">
    <location>
        <begin position="164"/>
        <end position="183"/>
    </location>
</feature>
<protein>
    <submittedName>
        <fullName evidence="2">Membrane protein</fullName>
    </submittedName>
</protein>
<dbReference type="Proteomes" id="UP000036938">
    <property type="component" value="Unassembled WGS sequence"/>
</dbReference>
<evidence type="ECO:0000313" key="2">
    <source>
        <dbReference type="EMBL" id="KNG94612.1"/>
    </source>
</evidence>
<dbReference type="Gene3D" id="1.20.1740.10">
    <property type="entry name" value="Amino acid/polyamine transporter I"/>
    <property type="match status" value="1"/>
</dbReference>
<proteinExistence type="predicted"/>
<dbReference type="PATRIC" id="fig|1317121.7.peg.1210"/>
<name>A0A0L1JSD3_9RHOB</name>
<dbReference type="EMBL" id="AQQZ01000002">
    <property type="protein sequence ID" value="KNG94612.1"/>
    <property type="molecule type" value="Genomic_DNA"/>
</dbReference>
<comment type="caution">
    <text evidence="2">The sequence shown here is derived from an EMBL/GenBank/DDBJ whole genome shotgun (WGS) entry which is preliminary data.</text>
</comment>
<accession>A0A0L1JSD3</accession>
<reference evidence="2 3" key="1">
    <citation type="journal article" date="2015" name="Int. J. Syst. Evol. Microbiol.">
        <title>Aestuariivita atlantica sp. nov., isolated from deep sea sediment of the Atlantic Ocean.</title>
        <authorList>
            <person name="Li G."/>
            <person name="Lai Q."/>
            <person name="Du Y."/>
            <person name="Liu X."/>
            <person name="Sun F."/>
            <person name="Shao Z."/>
        </authorList>
    </citation>
    <scope>NUCLEOTIDE SEQUENCE [LARGE SCALE GENOMIC DNA]</scope>
    <source>
        <strain evidence="2 3">22II-S11-z3</strain>
    </source>
</reference>
<feature type="transmembrane region" description="Helical" evidence="1">
    <location>
        <begin position="99"/>
        <end position="121"/>
    </location>
</feature>
<dbReference type="STRING" id="1317121.ATO11_04195"/>
<gene>
    <name evidence="2" type="ORF">ATO11_04195</name>
</gene>
<feature type="transmembrane region" description="Helical" evidence="1">
    <location>
        <begin position="243"/>
        <end position="262"/>
    </location>
</feature>
<dbReference type="RefSeq" id="WP_050529585.1">
    <property type="nucleotide sequence ID" value="NZ_AQQZ01000002.1"/>
</dbReference>
<feature type="transmembrane region" description="Helical" evidence="1">
    <location>
        <begin position="56"/>
        <end position="78"/>
    </location>
</feature>
<dbReference type="AlphaFoldDB" id="A0A0L1JSD3"/>
<feature type="transmembrane region" description="Helical" evidence="1">
    <location>
        <begin position="203"/>
        <end position="222"/>
    </location>
</feature>
<evidence type="ECO:0000256" key="1">
    <source>
        <dbReference type="SAM" id="Phobius"/>
    </source>
</evidence>
<feature type="transmembrane region" description="Helical" evidence="1">
    <location>
        <begin position="30"/>
        <end position="50"/>
    </location>
</feature>
<feature type="transmembrane region" description="Helical" evidence="1">
    <location>
        <begin position="133"/>
        <end position="152"/>
    </location>
</feature>
<feature type="transmembrane region" description="Helical" evidence="1">
    <location>
        <begin position="375"/>
        <end position="395"/>
    </location>
</feature>